<organism evidence="2 3">
    <name type="scientific">Thermococcus chitonophagus</name>
    <dbReference type="NCBI Taxonomy" id="54262"/>
    <lineage>
        <taxon>Archaea</taxon>
        <taxon>Methanobacteriati</taxon>
        <taxon>Methanobacteriota</taxon>
        <taxon>Thermococci</taxon>
        <taxon>Thermococcales</taxon>
        <taxon>Thermococcaceae</taxon>
        <taxon>Thermococcus</taxon>
    </lineage>
</organism>
<keyword evidence="4" id="KW-1185">Reference proteome</keyword>
<evidence type="ECO:0000313" key="3">
    <source>
        <dbReference type="Proteomes" id="UP000093069"/>
    </source>
</evidence>
<evidence type="ECO:0000313" key="2">
    <source>
        <dbReference type="EMBL" id="CUX77258.1"/>
    </source>
</evidence>
<evidence type="ECO:0008006" key="5">
    <source>
        <dbReference type="Google" id="ProtNLM"/>
    </source>
</evidence>
<evidence type="ECO:0000313" key="1">
    <source>
        <dbReference type="EMBL" id="ASJ16011.1"/>
    </source>
</evidence>
<gene>
    <name evidence="1" type="ORF">A3L04_02420</name>
    <name evidence="2" type="ORF">CHITON_0479</name>
</gene>
<name>A0A170SDP7_9EURY</name>
<dbReference type="KEGG" id="tch:CHITON_0479"/>
<dbReference type="Proteomes" id="UP000250189">
    <property type="component" value="Chromosome"/>
</dbReference>
<sequence length="82" mass="9496">MDIRRSKMDIIQEITKLTPILTGIPVPEDVIKELKGADDLFKYLLRLFNDLKSQERTPVLIVDELQKIGDLKDQWASFIRAV</sequence>
<reference evidence="1 4" key="3">
    <citation type="submission" date="2016-04" db="EMBL/GenBank/DDBJ databases">
        <title>Complete genome sequence of Thermococcus chitonophagus type strain GC74.</title>
        <authorList>
            <person name="Oger P.M."/>
        </authorList>
    </citation>
    <scope>NUCLEOTIDE SEQUENCE [LARGE SCALE GENOMIC DNA]</scope>
    <source>
        <strain evidence="1 4">GC74</strain>
    </source>
</reference>
<protein>
    <recommendedName>
        <fullName evidence="5">ATPase domain-containing protein</fullName>
    </recommendedName>
</protein>
<dbReference type="Proteomes" id="UP000093069">
    <property type="component" value="Chromosome I"/>
</dbReference>
<accession>A0A170SDP7</accession>
<evidence type="ECO:0000313" key="4">
    <source>
        <dbReference type="Proteomes" id="UP000250189"/>
    </source>
</evidence>
<reference evidence="3" key="2">
    <citation type="submission" date="2016-01" db="EMBL/GenBank/DDBJ databases">
        <authorList>
            <person name="Vorgias C.E."/>
        </authorList>
    </citation>
    <scope>NUCLEOTIDE SEQUENCE [LARGE SCALE GENOMIC DNA]</scope>
</reference>
<dbReference type="EMBL" id="CP015193">
    <property type="protein sequence ID" value="ASJ16011.1"/>
    <property type="molecule type" value="Genomic_DNA"/>
</dbReference>
<dbReference type="AlphaFoldDB" id="A0A170SDP7"/>
<dbReference type="STRING" id="54262.CHITON_0479"/>
<dbReference type="EMBL" id="LN999010">
    <property type="protein sequence ID" value="CUX77258.1"/>
    <property type="molecule type" value="Genomic_DNA"/>
</dbReference>
<proteinExistence type="predicted"/>
<reference evidence="2" key="1">
    <citation type="submission" date="2016-01" db="EMBL/GenBank/DDBJ databases">
        <authorList>
            <person name="McClelland M."/>
            <person name="Jain A."/>
            <person name="Saraogi P."/>
            <person name="Mendelson R."/>
            <person name="Westerman R."/>
            <person name="SanMiguel P."/>
            <person name="Csonka L."/>
        </authorList>
    </citation>
    <scope>NUCLEOTIDE SEQUENCE</scope>
    <source>
        <strain evidence="2">1</strain>
    </source>
</reference>